<feature type="compositionally biased region" description="Low complexity" evidence="1">
    <location>
        <begin position="86"/>
        <end position="99"/>
    </location>
</feature>
<feature type="region of interest" description="Disordered" evidence="1">
    <location>
        <begin position="48"/>
        <end position="105"/>
    </location>
</feature>
<feature type="region of interest" description="Disordered" evidence="1">
    <location>
        <begin position="200"/>
        <end position="229"/>
    </location>
</feature>
<dbReference type="AlphaFoldDB" id="A0A165PQ19"/>
<feature type="compositionally biased region" description="Polar residues" evidence="1">
    <location>
        <begin position="1"/>
        <end position="11"/>
    </location>
</feature>
<keyword evidence="3" id="KW-1185">Reference proteome</keyword>
<feature type="region of interest" description="Disordered" evidence="1">
    <location>
        <begin position="263"/>
        <end position="282"/>
    </location>
</feature>
<name>A0A165PQ19_EXIGL</name>
<proteinExistence type="predicted"/>
<feature type="region of interest" description="Disordered" evidence="1">
    <location>
        <begin position="1"/>
        <end position="23"/>
    </location>
</feature>
<feature type="compositionally biased region" description="Basic and acidic residues" evidence="1">
    <location>
        <begin position="201"/>
        <end position="216"/>
    </location>
</feature>
<dbReference type="EMBL" id="KV425888">
    <property type="protein sequence ID" value="KZW02505.1"/>
    <property type="molecule type" value="Genomic_DNA"/>
</dbReference>
<sequence>MLAQPQSQSQAPHVHTHAPPFYRPVKRWVPWDTGVREAFHQPGWIGLEQQQQREQEPHPPPPPQLVQERHEQRQDRQYRTQQFAVQQEQQRLHNQQQSQQHRELQQFRGRPIAPLPPRPESNLPPWPLPVFPRKTRVRHRKSNWKKSVNDLTSVMQAAIPAPYASNTRDYSVLYDTGDPEESSARVDEREGEALVRGLLGADDHDVGDGTRSRFSDDMSLASDTEEEGDVTIKPATAVPLPQPVPVPVVKFRDLTNTPRILSILSKPSPSPTSTSTVKPPPAPAPVNDLARQHWEHALKGEFEASQTPRLSLLDCPKRTPEVRMAYAWNWKAIWIRGHLEPVPWYTEKGREMLRLEQDCVMHRRRR</sequence>
<protein>
    <submittedName>
        <fullName evidence="2">Uncharacterized protein</fullName>
    </submittedName>
</protein>
<accession>A0A165PQ19</accession>
<reference evidence="2 3" key="1">
    <citation type="journal article" date="2016" name="Mol. Biol. Evol.">
        <title>Comparative Genomics of Early-Diverging Mushroom-Forming Fungi Provides Insights into the Origins of Lignocellulose Decay Capabilities.</title>
        <authorList>
            <person name="Nagy L.G."/>
            <person name="Riley R."/>
            <person name="Tritt A."/>
            <person name="Adam C."/>
            <person name="Daum C."/>
            <person name="Floudas D."/>
            <person name="Sun H."/>
            <person name="Yadav J.S."/>
            <person name="Pangilinan J."/>
            <person name="Larsson K.H."/>
            <person name="Matsuura K."/>
            <person name="Barry K."/>
            <person name="Labutti K."/>
            <person name="Kuo R."/>
            <person name="Ohm R.A."/>
            <person name="Bhattacharya S.S."/>
            <person name="Shirouzu T."/>
            <person name="Yoshinaga Y."/>
            <person name="Martin F.M."/>
            <person name="Grigoriev I.V."/>
            <person name="Hibbett D.S."/>
        </authorList>
    </citation>
    <scope>NUCLEOTIDE SEQUENCE [LARGE SCALE GENOMIC DNA]</scope>
    <source>
        <strain evidence="2 3">HHB12029</strain>
    </source>
</reference>
<feature type="compositionally biased region" description="Basic and acidic residues" evidence="1">
    <location>
        <begin position="67"/>
        <end position="78"/>
    </location>
</feature>
<gene>
    <name evidence="2" type="ORF">EXIGLDRAFT_829374</name>
</gene>
<evidence type="ECO:0000256" key="1">
    <source>
        <dbReference type="SAM" id="MobiDB-lite"/>
    </source>
</evidence>
<feature type="compositionally biased region" description="Low complexity" evidence="1">
    <location>
        <begin position="265"/>
        <end position="277"/>
    </location>
</feature>
<dbReference type="InParanoid" id="A0A165PQ19"/>
<dbReference type="Proteomes" id="UP000077266">
    <property type="component" value="Unassembled WGS sequence"/>
</dbReference>
<evidence type="ECO:0000313" key="3">
    <source>
        <dbReference type="Proteomes" id="UP000077266"/>
    </source>
</evidence>
<evidence type="ECO:0000313" key="2">
    <source>
        <dbReference type="EMBL" id="KZW02505.1"/>
    </source>
</evidence>
<organism evidence="2 3">
    <name type="scientific">Exidia glandulosa HHB12029</name>
    <dbReference type="NCBI Taxonomy" id="1314781"/>
    <lineage>
        <taxon>Eukaryota</taxon>
        <taxon>Fungi</taxon>
        <taxon>Dikarya</taxon>
        <taxon>Basidiomycota</taxon>
        <taxon>Agaricomycotina</taxon>
        <taxon>Agaricomycetes</taxon>
        <taxon>Auriculariales</taxon>
        <taxon>Exidiaceae</taxon>
        <taxon>Exidia</taxon>
    </lineage>
</organism>